<reference evidence="1 2" key="1">
    <citation type="journal article" date="2014" name="Nature">
        <title>An environmental bacterial taxon with a large and distinct metabolic repertoire.</title>
        <authorList>
            <person name="Wilson M.C."/>
            <person name="Mori T."/>
            <person name="Ruckert C."/>
            <person name="Uria A.R."/>
            <person name="Helf M.J."/>
            <person name="Takada K."/>
            <person name="Gernert C."/>
            <person name="Steffens U.A."/>
            <person name="Heycke N."/>
            <person name="Schmitt S."/>
            <person name="Rinke C."/>
            <person name="Helfrich E.J."/>
            <person name="Brachmann A.O."/>
            <person name="Gurgui C."/>
            <person name="Wakimoto T."/>
            <person name="Kracht M."/>
            <person name="Crusemann M."/>
            <person name="Hentschel U."/>
            <person name="Abe I."/>
            <person name="Matsunaga S."/>
            <person name="Kalinowski J."/>
            <person name="Takeyama H."/>
            <person name="Piel J."/>
        </authorList>
    </citation>
    <scope>NUCLEOTIDE SEQUENCE [LARGE SCALE GENOMIC DNA]</scope>
    <source>
        <strain evidence="2">TSY2</strain>
    </source>
</reference>
<proteinExistence type="predicted"/>
<name>W4LPS6_9BACT</name>
<organism evidence="1 2">
    <name type="scientific">Candidatus Entotheonella gemina</name>
    <dbReference type="NCBI Taxonomy" id="1429439"/>
    <lineage>
        <taxon>Bacteria</taxon>
        <taxon>Pseudomonadati</taxon>
        <taxon>Nitrospinota/Tectimicrobiota group</taxon>
        <taxon>Candidatus Tectimicrobiota</taxon>
        <taxon>Candidatus Entotheonellia</taxon>
        <taxon>Candidatus Entotheonellales</taxon>
        <taxon>Candidatus Entotheonellaceae</taxon>
        <taxon>Candidatus Entotheonella</taxon>
    </lineage>
</organism>
<dbReference type="Proteomes" id="UP000019140">
    <property type="component" value="Unassembled WGS sequence"/>
</dbReference>
<evidence type="ECO:0000313" key="2">
    <source>
        <dbReference type="Proteomes" id="UP000019140"/>
    </source>
</evidence>
<gene>
    <name evidence="1" type="ORF">ETSY2_40295</name>
</gene>
<sequence>MRSLHTGYDRRPRLCGRCHSWFVTEGTRSRFCESCRLESEYGLALPWLTQPDDESETYTEAVSASRAAVR</sequence>
<comment type="caution">
    <text evidence="1">The sequence shown here is derived from an EMBL/GenBank/DDBJ whole genome shotgun (WGS) entry which is preliminary data.</text>
</comment>
<protein>
    <submittedName>
        <fullName evidence="1">Uncharacterized protein</fullName>
    </submittedName>
</protein>
<dbReference type="EMBL" id="AZHX01001796">
    <property type="protein sequence ID" value="ETW99745.1"/>
    <property type="molecule type" value="Genomic_DNA"/>
</dbReference>
<dbReference type="AlphaFoldDB" id="W4LPS6"/>
<dbReference type="HOGENOM" id="CLU_2750228_0_0_7"/>
<keyword evidence="2" id="KW-1185">Reference proteome</keyword>
<evidence type="ECO:0000313" key="1">
    <source>
        <dbReference type="EMBL" id="ETW99745.1"/>
    </source>
</evidence>
<accession>W4LPS6</accession>